<dbReference type="Pfam" id="PF21088">
    <property type="entry name" value="MS_channel_1st"/>
    <property type="match status" value="1"/>
</dbReference>
<feature type="domain" description="Mechanosensitive ion channel MscS C-terminal" evidence="9">
    <location>
        <begin position="176"/>
        <end position="257"/>
    </location>
</feature>
<dbReference type="Proteomes" id="UP000617951">
    <property type="component" value="Unassembled WGS sequence"/>
</dbReference>
<dbReference type="InterPro" id="IPR045275">
    <property type="entry name" value="MscS_archaea/bacteria_type"/>
</dbReference>
<dbReference type="Gene3D" id="1.10.287.1260">
    <property type="match status" value="1"/>
</dbReference>
<evidence type="ECO:0000313" key="12">
    <source>
        <dbReference type="Proteomes" id="UP000617951"/>
    </source>
</evidence>
<keyword evidence="6 7" id="KW-0472">Membrane</keyword>
<evidence type="ECO:0000256" key="6">
    <source>
        <dbReference type="ARBA" id="ARBA00023136"/>
    </source>
</evidence>
<keyword evidence="5 7" id="KW-1133">Transmembrane helix</keyword>
<evidence type="ECO:0000256" key="2">
    <source>
        <dbReference type="ARBA" id="ARBA00008017"/>
    </source>
</evidence>
<dbReference type="GO" id="GO:0005886">
    <property type="term" value="C:plasma membrane"/>
    <property type="evidence" value="ECO:0007669"/>
    <property type="project" value="UniProtKB-SubCell"/>
</dbReference>
<feature type="domain" description="Mechanosensitive ion channel transmembrane helices 2/3" evidence="10">
    <location>
        <begin position="61"/>
        <end position="100"/>
    </location>
</feature>
<reference evidence="11" key="1">
    <citation type="submission" date="2020-08" db="EMBL/GenBank/DDBJ databases">
        <title>Genome public.</title>
        <authorList>
            <person name="Liu C."/>
            <person name="Sun Q."/>
        </authorList>
    </citation>
    <scope>NUCLEOTIDE SEQUENCE</scope>
    <source>
        <strain evidence="11">NSJ-63</strain>
    </source>
</reference>
<dbReference type="Gene3D" id="3.30.70.100">
    <property type="match status" value="1"/>
</dbReference>
<dbReference type="SUPFAM" id="SSF82861">
    <property type="entry name" value="Mechanosensitive channel protein MscS (YggB), transmembrane region"/>
    <property type="match status" value="1"/>
</dbReference>
<dbReference type="AlphaFoldDB" id="A0A926DFE8"/>
<dbReference type="SUPFAM" id="SSF50182">
    <property type="entry name" value="Sm-like ribonucleoproteins"/>
    <property type="match status" value="1"/>
</dbReference>
<dbReference type="EMBL" id="JACRSS010000001">
    <property type="protein sequence ID" value="MBC8537925.1"/>
    <property type="molecule type" value="Genomic_DNA"/>
</dbReference>
<proteinExistence type="inferred from homology"/>
<protein>
    <submittedName>
        <fullName evidence="11">Mechanosensitive ion channel family protein</fullName>
    </submittedName>
</protein>
<comment type="caution">
    <text evidence="11">The sequence shown here is derived from an EMBL/GenBank/DDBJ whole genome shotgun (WGS) entry which is preliminary data.</text>
</comment>
<dbReference type="InterPro" id="IPR011014">
    <property type="entry name" value="MscS_channel_TM-2"/>
</dbReference>
<dbReference type="InterPro" id="IPR006685">
    <property type="entry name" value="MscS_channel_2nd"/>
</dbReference>
<dbReference type="SUPFAM" id="SSF82689">
    <property type="entry name" value="Mechanosensitive channel protein MscS (YggB), C-terminal domain"/>
    <property type="match status" value="1"/>
</dbReference>
<dbReference type="InterPro" id="IPR049142">
    <property type="entry name" value="MS_channel_1st"/>
</dbReference>
<feature type="transmembrane region" description="Helical" evidence="7">
    <location>
        <begin position="53"/>
        <end position="74"/>
    </location>
</feature>
<name>A0A926DFE8_9FIRM</name>
<comment type="similarity">
    <text evidence="2">Belongs to the MscS (TC 1.A.23) family.</text>
</comment>
<accession>A0A926DFE8</accession>
<dbReference type="Pfam" id="PF00924">
    <property type="entry name" value="MS_channel_2nd"/>
    <property type="match status" value="1"/>
</dbReference>
<feature type="domain" description="Mechanosensitive ion channel MscS" evidence="8">
    <location>
        <begin position="103"/>
        <end position="168"/>
    </location>
</feature>
<organism evidence="11 12">
    <name type="scientific">Guopingia tenuis</name>
    <dbReference type="NCBI Taxonomy" id="2763656"/>
    <lineage>
        <taxon>Bacteria</taxon>
        <taxon>Bacillati</taxon>
        <taxon>Bacillota</taxon>
        <taxon>Clostridia</taxon>
        <taxon>Christensenellales</taxon>
        <taxon>Christensenellaceae</taxon>
        <taxon>Guopingia</taxon>
    </lineage>
</organism>
<evidence type="ECO:0000256" key="5">
    <source>
        <dbReference type="ARBA" id="ARBA00022989"/>
    </source>
</evidence>
<dbReference type="InterPro" id="IPR008910">
    <property type="entry name" value="MSC_TM_helix"/>
</dbReference>
<gene>
    <name evidence="11" type="ORF">H8693_03115</name>
</gene>
<dbReference type="InterPro" id="IPR010920">
    <property type="entry name" value="LSM_dom_sf"/>
</dbReference>
<feature type="transmembrane region" description="Helical" evidence="7">
    <location>
        <begin position="12"/>
        <end position="33"/>
    </location>
</feature>
<evidence type="ECO:0000256" key="1">
    <source>
        <dbReference type="ARBA" id="ARBA00004651"/>
    </source>
</evidence>
<evidence type="ECO:0000313" key="11">
    <source>
        <dbReference type="EMBL" id="MBC8537925.1"/>
    </source>
</evidence>
<dbReference type="Pfam" id="PF05552">
    <property type="entry name" value="MS_channel_1st_1"/>
    <property type="match status" value="1"/>
</dbReference>
<dbReference type="InterPro" id="IPR011066">
    <property type="entry name" value="MscS_channel_C_sf"/>
</dbReference>
<keyword evidence="4 7" id="KW-0812">Transmembrane</keyword>
<dbReference type="GO" id="GO:0008381">
    <property type="term" value="F:mechanosensitive monoatomic ion channel activity"/>
    <property type="evidence" value="ECO:0007669"/>
    <property type="project" value="InterPro"/>
</dbReference>
<dbReference type="InterPro" id="IPR049278">
    <property type="entry name" value="MS_channel_C"/>
</dbReference>
<evidence type="ECO:0000259" key="8">
    <source>
        <dbReference type="Pfam" id="PF00924"/>
    </source>
</evidence>
<dbReference type="Pfam" id="PF21082">
    <property type="entry name" value="MS_channel_3rd"/>
    <property type="match status" value="1"/>
</dbReference>
<dbReference type="InterPro" id="IPR023408">
    <property type="entry name" value="MscS_beta-dom_sf"/>
</dbReference>
<dbReference type="Gene3D" id="2.30.30.60">
    <property type="match status" value="1"/>
</dbReference>
<evidence type="ECO:0000259" key="9">
    <source>
        <dbReference type="Pfam" id="PF21082"/>
    </source>
</evidence>
<sequence>MQAFWQENWGKIVNYLPTLGVALVVLVGGHFLIKLINRLVGKALRKTRMDASIHRFILVALRIALRVLLFIVVLDILKIPTGPFITALGAAGLAVSLAVKDNISALAGGVIILFSKPFAAGDYIEVEDEAGGVVDYIDLLYTRLHTYDNKIIQIPNNTMSNARITNFSAMEKRRLDITFSIGYGEDFRRAEALILDVVRGHKKVLPDPAPVVRLNEHGPSALGIITRVWVKTEDYWDVRFDLLEGVKDAFDAAHMEIPFNQLDVHIRKEEKEILPETDIEK</sequence>
<keyword evidence="3" id="KW-1003">Cell membrane</keyword>
<dbReference type="RefSeq" id="WP_249279746.1">
    <property type="nucleotide sequence ID" value="NZ_JACRSS010000001.1"/>
</dbReference>
<dbReference type="PANTHER" id="PTHR30221">
    <property type="entry name" value="SMALL-CONDUCTANCE MECHANOSENSITIVE CHANNEL"/>
    <property type="match status" value="1"/>
</dbReference>
<evidence type="ECO:0000256" key="7">
    <source>
        <dbReference type="SAM" id="Phobius"/>
    </source>
</evidence>
<keyword evidence="12" id="KW-1185">Reference proteome</keyword>
<evidence type="ECO:0000256" key="3">
    <source>
        <dbReference type="ARBA" id="ARBA00022475"/>
    </source>
</evidence>
<evidence type="ECO:0000259" key="10">
    <source>
        <dbReference type="Pfam" id="PF21088"/>
    </source>
</evidence>
<dbReference type="PANTHER" id="PTHR30221:SF1">
    <property type="entry name" value="SMALL-CONDUCTANCE MECHANOSENSITIVE CHANNEL"/>
    <property type="match status" value="1"/>
</dbReference>
<evidence type="ECO:0000256" key="4">
    <source>
        <dbReference type="ARBA" id="ARBA00022692"/>
    </source>
</evidence>
<comment type="subcellular location">
    <subcellularLocation>
        <location evidence="1">Cell membrane</location>
        <topology evidence="1">Multi-pass membrane protein</topology>
    </subcellularLocation>
</comment>